<dbReference type="SUPFAM" id="SSF56112">
    <property type="entry name" value="Protein kinase-like (PK-like)"/>
    <property type="match status" value="1"/>
</dbReference>
<dbReference type="AlphaFoldDB" id="A0A2C9VAM2"/>
<name>A0A2C9VAM2_MANES</name>
<sequence length="65" mass="7302">MENRGYLAPEFLKDGKISEKVDVFSFGVVLLELITGKPSVIREGNFSMNLVAWVRRLKGSAQIMD</sequence>
<dbReference type="Gene3D" id="1.10.510.10">
    <property type="entry name" value="Transferase(Phosphotransferase) domain 1"/>
    <property type="match status" value="1"/>
</dbReference>
<accession>A0A2C9VAM2</accession>
<proteinExistence type="predicted"/>
<feature type="domain" description="Protein kinase" evidence="1">
    <location>
        <begin position="1"/>
        <end position="65"/>
    </location>
</feature>
<evidence type="ECO:0000259" key="1">
    <source>
        <dbReference type="PROSITE" id="PS50011"/>
    </source>
</evidence>
<dbReference type="PANTHER" id="PTHR47987">
    <property type="entry name" value="OS08G0249100 PROTEIN"/>
    <property type="match status" value="1"/>
</dbReference>
<organism evidence="2">
    <name type="scientific">Manihot esculenta</name>
    <name type="common">Cassava</name>
    <name type="synonym">Jatropha manihot</name>
    <dbReference type="NCBI Taxonomy" id="3983"/>
    <lineage>
        <taxon>Eukaryota</taxon>
        <taxon>Viridiplantae</taxon>
        <taxon>Streptophyta</taxon>
        <taxon>Embryophyta</taxon>
        <taxon>Tracheophyta</taxon>
        <taxon>Spermatophyta</taxon>
        <taxon>Magnoliopsida</taxon>
        <taxon>eudicotyledons</taxon>
        <taxon>Gunneridae</taxon>
        <taxon>Pentapetalae</taxon>
        <taxon>rosids</taxon>
        <taxon>fabids</taxon>
        <taxon>Malpighiales</taxon>
        <taxon>Euphorbiaceae</taxon>
        <taxon>Crotonoideae</taxon>
        <taxon>Manihoteae</taxon>
        <taxon>Manihot</taxon>
    </lineage>
</organism>
<dbReference type="InterPro" id="IPR011009">
    <property type="entry name" value="Kinase-like_dom_sf"/>
</dbReference>
<dbReference type="InterPro" id="IPR000719">
    <property type="entry name" value="Prot_kinase_dom"/>
</dbReference>
<dbReference type="PROSITE" id="PS50011">
    <property type="entry name" value="PROTEIN_KINASE_DOM"/>
    <property type="match status" value="1"/>
</dbReference>
<dbReference type="GO" id="GO:0005524">
    <property type="term" value="F:ATP binding"/>
    <property type="evidence" value="ECO:0007669"/>
    <property type="project" value="InterPro"/>
</dbReference>
<dbReference type="GO" id="GO:0004672">
    <property type="term" value="F:protein kinase activity"/>
    <property type="evidence" value="ECO:0007669"/>
    <property type="project" value="InterPro"/>
</dbReference>
<dbReference type="InterPro" id="IPR046958">
    <property type="entry name" value="RBK1/2/STUNTED"/>
</dbReference>
<reference evidence="2" key="1">
    <citation type="submission" date="2016-02" db="EMBL/GenBank/DDBJ databases">
        <title>WGS assembly of Manihot esculenta.</title>
        <authorList>
            <person name="Bredeson J.V."/>
            <person name="Prochnik S.E."/>
            <person name="Lyons J.B."/>
            <person name="Schmutz J."/>
            <person name="Grimwood J."/>
            <person name="Vrebalov J."/>
            <person name="Bart R.S."/>
            <person name="Amuge T."/>
            <person name="Ferguson M.E."/>
            <person name="Green R."/>
            <person name="Putnam N."/>
            <person name="Stites J."/>
            <person name="Rounsley S."/>
            <person name="Rokhsar D.S."/>
        </authorList>
    </citation>
    <scope>NUCLEOTIDE SEQUENCE [LARGE SCALE GENOMIC DNA]</scope>
    <source>
        <tissue evidence="2">Leaf</tissue>
    </source>
</reference>
<dbReference type="Pfam" id="PF00069">
    <property type="entry name" value="Pkinase"/>
    <property type="match status" value="1"/>
</dbReference>
<protein>
    <recommendedName>
        <fullName evidence="1">Protein kinase domain-containing protein</fullName>
    </recommendedName>
</protein>
<dbReference type="EMBL" id="CM004395">
    <property type="protein sequence ID" value="OAY41201.1"/>
    <property type="molecule type" value="Genomic_DNA"/>
</dbReference>
<gene>
    <name evidence="2" type="ORF">MANES_09G081600</name>
</gene>
<evidence type="ECO:0000313" key="2">
    <source>
        <dbReference type="EMBL" id="OAY41201.1"/>
    </source>
</evidence>